<evidence type="ECO:0000313" key="2">
    <source>
        <dbReference type="EMBL" id="RPA93573.1"/>
    </source>
</evidence>
<reference evidence="2 3" key="1">
    <citation type="journal article" date="2018" name="Nat. Ecol. Evol.">
        <title>Pezizomycetes genomes reveal the molecular basis of ectomycorrhizal truffle lifestyle.</title>
        <authorList>
            <person name="Murat C."/>
            <person name="Payen T."/>
            <person name="Noel B."/>
            <person name="Kuo A."/>
            <person name="Morin E."/>
            <person name="Chen J."/>
            <person name="Kohler A."/>
            <person name="Krizsan K."/>
            <person name="Balestrini R."/>
            <person name="Da Silva C."/>
            <person name="Montanini B."/>
            <person name="Hainaut M."/>
            <person name="Levati E."/>
            <person name="Barry K.W."/>
            <person name="Belfiori B."/>
            <person name="Cichocki N."/>
            <person name="Clum A."/>
            <person name="Dockter R.B."/>
            <person name="Fauchery L."/>
            <person name="Guy J."/>
            <person name="Iotti M."/>
            <person name="Le Tacon F."/>
            <person name="Lindquist E.A."/>
            <person name="Lipzen A."/>
            <person name="Malagnac F."/>
            <person name="Mello A."/>
            <person name="Molinier V."/>
            <person name="Miyauchi S."/>
            <person name="Poulain J."/>
            <person name="Riccioni C."/>
            <person name="Rubini A."/>
            <person name="Sitrit Y."/>
            <person name="Splivallo R."/>
            <person name="Traeger S."/>
            <person name="Wang M."/>
            <person name="Zifcakova L."/>
            <person name="Wipf D."/>
            <person name="Zambonelli A."/>
            <person name="Paolocci F."/>
            <person name="Nowrousian M."/>
            <person name="Ottonello S."/>
            <person name="Baldrian P."/>
            <person name="Spatafora J.W."/>
            <person name="Henrissat B."/>
            <person name="Nagy L.G."/>
            <person name="Aury J.M."/>
            <person name="Wincker P."/>
            <person name="Grigoriev I.V."/>
            <person name="Bonfante P."/>
            <person name="Martin F.M."/>
        </authorList>
    </citation>
    <scope>NUCLEOTIDE SEQUENCE [LARGE SCALE GENOMIC DNA]</scope>
    <source>
        <strain evidence="2 3">120613-1</strain>
    </source>
</reference>
<sequence length="51" mass="5595">MISHSLSNALGHNPGNYPIKKQKKETVKDNYAQLSAIPATKIRGVGYTEQP</sequence>
<organism evidence="2 3">
    <name type="scientific">Choiromyces venosus 120613-1</name>
    <dbReference type="NCBI Taxonomy" id="1336337"/>
    <lineage>
        <taxon>Eukaryota</taxon>
        <taxon>Fungi</taxon>
        <taxon>Dikarya</taxon>
        <taxon>Ascomycota</taxon>
        <taxon>Pezizomycotina</taxon>
        <taxon>Pezizomycetes</taxon>
        <taxon>Pezizales</taxon>
        <taxon>Tuberaceae</taxon>
        <taxon>Choiromyces</taxon>
    </lineage>
</organism>
<protein>
    <submittedName>
        <fullName evidence="2">Uncharacterized protein</fullName>
    </submittedName>
</protein>
<dbReference type="Proteomes" id="UP000276215">
    <property type="component" value="Unassembled WGS sequence"/>
</dbReference>
<accession>A0A3N4J5I6</accession>
<feature type="compositionally biased region" description="Polar residues" evidence="1">
    <location>
        <begin position="1"/>
        <end position="10"/>
    </location>
</feature>
<dbReference type="EMBL" id="ML120449">
    <property type="protein sequence ID" value="RPA93573.1"/>
    <property type="molecule type" value="Genomic_DNA"/>
</dbReference>
<feature type="region of interest" description="Disordered" evidence="1">
    <location>
        <begin position="1"/>
        <end position="22"/>
    </location>
</feature>
<keyword evidence="3" id="KW-1185">Reference proteome</keyword>
<name>A0A3N4J5I6_9PEZI</name>
<proteinExistence type="predicted"/>
<evidence type="ECO:0000313" key="3">
    <source>
        <dbReference type="Proteomes" id="UP000276215"/>
    </source>
</evidence>
<dbReference type="AlphaFoldDB" id="A0A3N4J5I6"/>
<gene>
    <name evidence="2" type="ORF">L873DRAFT_1513798</name>
</gene>
<evidence type="ECO:0000256" key="1">
    <source>
        <dbReference type="SAM" id="MobiDB-lite"/>
    </source>
</evidence>